<keyword evidence="3" id="KW-0596">Phosphopantetheine</keyword>
<feature type="domain" description="Ketosynthase family 3 (KS3)" evidence="12">
    <location>
        <begin position="1565"/>
        <end position="1975"/>
    </location>
</feature>
<keyword evidence="7" id="KW-0511">Multifunctional enzyme</keyword>
<dbReference type="Gene3D" id="3.30.70.3290">
    <property type="match status" value="2"/>
</dbReference>
<dbReference type="EMBL" id="JAVRFD010000005">
    <property type="protein sequence ID" value="MDT0543553.1"/>
    <property type="molecule type" value="Genomic_DNA"/>
</dbReference>
<dbReference type="CDD" id="cd08956">
    <property type="entry name" value="KR_3_FAS_SDR_x"/>
    <property type="match status" value="1"/>
</dbReference>
<dbReference type="SUPFAM" id="SSF52151">
    <property type="entry name" value="FabD/lysophospholipase-like"/>
    <property type="match status" value="2"/>
</dbReference>
<comment type="pathway">
    <text evidence="2">Antibiotic biosynthesis.</text>
</comment>
<evidence type="ECO:0000256" key="8">
    <source>
        <dbReference type="ARBA" id="ARBA00023315"/>
    </source>
</evidence>
<feature type="active site" description="Proton donor; for dehydratase activity" evidence="9">
    <location>
        <position position="2641"/>
    </location>
</feature>
<dbReference type="Gene3D" id="3.10.129.110">
    <property type="entry name" value="Polyketide synthase dehydratase"/>
    <property type="match status" value="1"/>
</dbReference>
<keyword evidence="15" id="KW-1185">Reference proteome</keyword>
<protein>
    <submittedName>
        <fullName evidence="14">Type I polyketide synthase</fullName>
    </submittedName>
</protein>
<dbReference type="InterPro" id="IPR009081">
    <property type="entry name" value="PP-bd_ACP"/>
</dbReference>
<dbReference type="Pfam" id="PF18369">
    <property type="entry name" value="PKS_DE"/>
    <property type="match status" value="1"/>
</dbReference>
<proteinExistence type="predicted"/>
<dbReference type="InterPro" id="IPR014043">
    <property type="entry name" value="Acyl_transferase_dom"/>
</dbReference>
<dbReference type="Proteomes" id="UP001180754">
    <property type="component" value="Unassembled WGS sequence"/>
</dbReference>
<dbReference type="Pfam" id="PF00975">
    <property type="entry name" value="Thioesterase"/>
    <property type="match status" value="1"/>
</dbReference>
<dbReference type="SMART" id="SM00825">
    <property type="entry name" value="PKS_KS"/>
    <property type="match status" value="2"/>
</dbReference>
<dbReference type="Pfam" id="PF22953">
    <property type="entry name" value="SpnB_Rossmann"/>
    <property type="match status" value="1"/>
</dbReference>
<dbReference type="Gene3D" id="6.10.140.1830">
    <property type="match status" value="1"/>
</dbReference>
<dbReference type="InterPro" id="IPR001227">
    <property type="entry name" value="Ac_transferase_dom_sf"/>
</dbReference>
<evidence type="ECO:0000256" key="6">
    <source>
        <dbReference type="ARBA" id="ARBA00023194"/>
    </source>
</evidence>
<accession>A0ABU2XF53</accession>
<gene>
    <name evidence="14" type="ORF">RND15_12610</name>
</gene>
<dbReference type="InterPro" id="IPR055123">
    <property type="entry name" value="SpnB-like_Rossmann"/>
</dbReference>
<dbReference type="PROSITE" id="PS00012">
    <property type="entry name" value="PHOSPHOPANTETHEINE"/>
    <property type="match status" value="1"/>
</dbReference>
<dbReference type="PANTHER" id="PTHR43775:SF51">
    <property type="entry name" value="INACTIVE PHENOLPHTHIOCEROL SYNTHESIS POLYKETIDE SYNTHASE TYPE I PKS1-RELATED"/>
    <property type="match status" value="1"/>
</dbReference>
<dbReference type="InterPro" id="IPR041618">
    <property type="entry name" value="PKS_DE"/>
</dbReference>
<dbReference type="InterPro" id="IPR006162">
    <property type="entry name" value="Ppantetheine_attach_site"/>
</dbReference>
<feature type="domain" description="Carrier" evidence="11">
    <location>
        <begin position="3194"/>
        <end position="3269"/>
    </location>
</feature>
<dbReference type="InterPro" id="IPR049551">
    <property type="entry name" value="PKS_DH_C"/>
</dbReference>
<dbReference type="PROSITE" id="PS52019">
    <property type="entry name" value="PKS_MFAS_DH"/>
    <property type="match status" value="1"/>
</dbReference>
<dbReference type="PROSITE" id="PS52004">
    <property type="entry name" value="KS3_2"/>
    <property type="match status" value="2"/>
</dbReference>
<reference evidence="14" key="1">
    <citation type="submission" date="2024-05" db="EMBL/GenBank/DDBJ databases">
        <title>30 novel species of actinomycetes from the DSMZ collection.</title>
        <authorList>
            <person name="Nouioui I."/>
        </authorList>
    </citation>
    <scope>NUCLEOTIDE SEQUENCE</scope>
    <source>
        <strain evidence="14">DSM 41529</strain>
    </source>
</reference>
<dbReference type="InterPro" id="IPR016039">
    <property type="entry name" value="Thiolase-like"/>
</dbReference>
<dbReference type="Gene3D" id="1.10.1200.10">
    <property type="entry name" value="ACP-like"/>
    <property type="match status" value="2"/>
</dbReference>
<dbReference type="InterPro" id="IPR014031">
    <property type="entry name" value="Ketoacyl_synth_C"/>
</dbReference>
<keyword evidence="4" id="KW-0597">Phosphoprotein</keyword>
<dbReference type="InterPro" id="IPR013968">
    <property type="entry name" value="PKS_KR"/>
</dbReference>
<evidence type="ECO:0000256" key="1">
    <source>
        <dbReference type="ARBA" id="ARBA00001957"/>
    </source>
</evidence>
<evidence type="ECO:0000313" key="14">
    <source>
        <dbReference type="EMBL" id="MDT0543553.1"/>
    </source>
</evidence>
<keyword evidence="8" id="KW-0012">Acyltransferase</keyword>
<dbReference type="Pfam" id="PF02801">
    <property type="entry name" value="Ketoacyl-synt_C"/>
    <property type="match status" value="2"/>
</dbReference>
<dbReference type="InterPro" id="IPR036736">
    <property type="entry name" value="ACP-like_sf"/>
</dbReference>
<comment type="caution">
    <text evidence="14">The sequence shown here is derived from an EMBL/GenBank/DDBJ whole genome shotgun (WGS) entry which is preliminary data.</text>
</comment>
<dbReference type="SUPFAM" id="SSF51735">
    <property type="entry name" value="NAD(P)-binding Rossmann-fold domains"/>
    <property type="match status" value="4"/>
</dbReference>
<dbReference type="SMART" id="SM00824">
    <property type="entry name" value="PKS_TE"/>
    <property type="match status" value="1"/>
</dbReference>
<evidence type="ECO:0000256" key="9">
    <source>
        <dbReference type="PROSITE-ProRule" id="PRU01363"/>
    </source>
</evidence>
<dbReference type="InterPro" id="IPR049900">
    <property type="entry name" value="PKS_mFAS_DH"/>
</dbReference>
<dbReference type="InterPro" id="IPR020806">
    <property type="entry name" value="PKS_PP-bd"/>
</dbReference>
<dbReference type="Pfam" id="PF00550">
    <property type="entry name" value="PP-binding"/>
    <property type="match status" value="2"/>
</dbReference>
<dbReference type="InterPro" id="IPR042104">
    <property type="entry name" value="PKS_dehydratase_sf"/>
</dbReference>
<dbReference type="InterPro" id="IPR001031">
    <property type="entry name" value="Thioesterase"/>
</dbReference>
<dbReference type="InterPro" id="IPR016035">
    <property type="entry name" value="Acyl_Trfase/lysoPLipase"/>
</dbReference>
<sequence>MDDEKLLEYLRKVTTDLHQTRQRVLALEAGEQEPVAIVGMSCRYPGGVMSPEDLWRLVAEGTDAISAFPTDRGRPSGFPVGRGWDLSELYDPEPGVPGKSYTRSGGFLYDAADFDPGFFGISPREALRMDPQQRLLLEASWEAVERAAIDPASLKGSRTGVFMGLMYHDYGVDGASGSIASGRLSYFYGLEGPAVTLDTACSSSLVALHWAAQSLRTGECSLAMAGGVTVMSTPGVIIDFSAQRGLSEDGRCKAFAEAADGTGLSEGVGILVLERLSDAQRNGHQVLAVIRGSAVNQDGASNGLTAPNGPSQQRVIRQALDNARLTTSDVDAVEAHGTGTTLGDPIEAQAILATYGQDRDAERPLWLGSIKSNIGHSQAAAGVAGVIKMVMALRCGRLPRTLHIDRPSSHVDWSAGAVELLTEPVEWPETGRPRRAGISSFGMSGTNAHVIVEQAPPAEREPDPGTHVPRVVPWPVSAKTEEALDGQIERVTALMADTGPDPLDVGFSLATGRPAFEHRAVLLAGPDGVARTARGVARPGGGLGMLFSGQGSQRAGTGRELYERFPVFAKALDEVFGHLDAHLDRPLRQVMFAQTGSAEAALLDETGWAQPALFALEVALFRLVESWGVRPDHLAGHSVGEVAAAHVAGVLSLEEACTLVAARARLMQALPAGGAMVSLQATEDEVIPYLGERVSIAALNGPRSVVVSGDASAVSEVAARFAKDGRKTRRLAVSHAFHSLLMEPMLEEFRRVVAGMSFQAPRIPLISNVTGAPAQAESVCSPEYWVRHVRESVRFADGVAAMGAAGVTAFLEIGPDGVLSAMVQDNLPERSGATVVVPALRAGRDGDTALLTAVARLHVAGVAVDWPAFFADTGARRAELPTYAFQRERFWPEAAGEEEADTRSATYADPADAEFWTAVEREDVEALASSLRVDGAALTPVVPALSSWRRQRRERSLVDSWRYRVAWTPLADTAVDAASGIWLAVVPAGCAEDAWVISVLAALGTDAVVLEASEADRTALAGRLARSATDGAPVAGVLSLLALDESPLADHPAVPVGLALTVALTQALGDAGIEAPLWCVTRGAVSIGRSDRVACPVQAQVWGFGRVAALEHPRRWGGLVDLPEEIDPRAARRLAGVLAAGPVGDGDGDGPGEDQVAIRASGLFGRRLAPGRTEREEPGFSVTGTVLVTGGTGALGAEVARWLARSGAERLVLTSRRGADAPGAARLAAELEESGCQVSVVACDVADRPALAAVLADIPADTPLTGVVHTAGVGRSVPVAETASADVADILSAKVAGAANLDALLGDRPLDLFVLFSSIAGVWGSGGQSAYGAANAYLDALAEARRARGATATSVAWGAWAGAGMATEDAMSEYLLRRGLGLLAPDLAISALRDAVTGQDAAVTVADVDWERFAPSFLSARPSPLLSGLPEVRGVVERALAARQGERSAVAAFREQLESLPDAGRAELLLGLVRDQAAAVLGHADADAIGADRAFRELGFDSLTAVELRNVLDAVTGLSLPSTLVFDYPTPLVLTDHLLAELFGGEEETSAPAGHHRADPRDTADDPIVVVGMGCRYPGDVASPEDLWRLVADGRDALSPFPADRGWPLEGDHVREGGFLTGAGHFDAGFFGISPREALATDPQQRLLLEVAWEALERAGIDPAGLRGSDTGVFIGAAGSGYTPPPELQGRYLTGEATSVISGRLSYTLGLEGPAVTVDTACSASLVALHWAARALRSGECSLALAGGVAVMANPGPFLAFNAQGGLAADGRCKAFSESADGTGWAEGAGLIALERLSDARRNGHEVVAVLRGSAVNQDGASNGLTAPNGPSQQRVIRQALADAGLSAADVDAVEGHGTGTPLGDPIEAQALLATYGRRPAEAPPVWLGSVKSNFGHAQAAAGIAGVIKMAMALRHGMLPRTLHVDAPSSHVDWSTGAVRLLTEPVPWPGGDRSRRAGISSFGISGTNAHVILEEAPAPAPAPERGPGDVTTASDRPAPWFVSGATEEALRAQTDRLLRHLEHHPGLRPLDVAYSLVTSRSALEHRVALLATGDGVAELARGTARGGGRTAFLFAGQGSQRPGMGRELYDRFPEFARALDAVFAHLDTLLDRPLREVVFAEPDTPEAAELDRTAYTQPAVFALEVALFRLLESWGVTPDQVAGHSIGEIAAAHAAGVLSLADACALVAARGRLMQALPTGGAMVSLQATEEEVTPLLADRADRVSVAAVNGPRSVVIAGAEDVVLELAARFTDEGRKTRRLSVSHAFHSPLMEPMLEEFRRVAESLDYQAPRIPLVSTLTGHPATAEELCSPGHWVRHAREAVRFDDAVRRLGDQGVGIFVEIGPDAVLSALAREILGERTSEAVVVPVCRKDRGETATVVAALAGLHAAGADVRWEAYFQGTGARRVELPTYAFQRERYWSAALPGAHDVSGLGLTAARHPLLGAEVELADSQGVLFTGRLSVRTHPWLADHVVGGTALFPGTGFLELATRAGDQVGCSRVEELTLAAPLALGERDTAVVQLWAGAPDASGRRELSLYSRPAEAPDQPWTRHATGTLAPEEPYAAPDGGQDGAVWPPPGAEPVEVDGFYKRTAAEGFGYGPVFQGLRAVWRRGDEVFAEAALPEEAQDAASFGLHPALLDAALHAVSFVDLGAGGAGRLPFSWNGVSLHAGGASVLRVRLAAVGTDTVALTANDPAGAPVLSVDSLVLRPVSPDAMAGGGDAAVARDLFRLEWAAVPPGEAAEGATGVVELTDATAAGLASLEPVPDVVSVAVGSSGPMDVAEVHRAVAQALELIQAWLAEDRFADSRLVFVSRGAVAADDGAPVADLAAAAVWGLVRSAQSENPGRFVLLDLGAEHGTSEEDPRTLSAHLPVLLASGEPQAVVRDGVLRVGRLARPAPEEDATHPWNGAGTVLITGGTGGLGSELARHLVTGHGVSRLLLTSRRGPDAPGAGELRAELSALGAEVSVVACDVSDRDAVAGVLASIPAEHPLTAVVHAAGVLDDGVVGALTPERLSAVLRPKVDAAWHLHELTRDLDLAAFVLFSSLAGVSGAAGQGNYAAANAFLDALAAHRAARGQAATSLAWGAWEESAGMTGTLTGTELRRSARTGLPPLSVAQGLALFDAAIPLRHANPVPVRMDMATLRAHADKLPPLMRGLVPPVRRTATAAGAENTGPDWLRRHLAGLSEDEQDTAVQELVRGHAAALLGHGEAAAVHPERDFLELGFDSLSAIELRNRLTELTGLRLSPMLVFDKKTPAELARWVRHEFAGHGGTGPQPATREEAPGGQDTVSAMFRAAVIADKVGDGFHMLQAIAKIRPTYDLPDDPRHMARPVSLADGPATPRLICLSSTVVNGGVHQYARLAAHFRGTRPMSAIPLPGYAAGESLPATAEVALRTLAASIEQAADHDPFVLVGHSSAGALAYSVTGHLARTDARLPESVVMMDTFRPTGVESQGTLVGGLLDQIFRSESEFGVFHSARLSGMAHWFEIAAHLEYDPVPVPVLFLQCAEAFPGGEAEFDRWRSSPLDPSHTVRPIAANHFSVIEEKAADTARAIEDWIATGE</sequence>
<evidence type="ECO:0000256" key="2">
    <source>
        <dbReference type="ARBA" id="ARBA00004792"/>
    </source>
</evidence>
<dbReference type="SUPFAM" id="SSF53474">
    <property type="entry name" value="alpha/beta-Hydrolases"/>
    <property type="match status" value="1"/>
</dbReference>
<evidence type="ECO:0000259" key="11">
    <source>
        <dbReference type="PROSITE" id="PS50075"/>
    </source>
</evidence>
<comment type="cofactor">
    <cofactor evidence="1">
        <name>pantetheine 4'-phosphate</name>
        <dbReference type="ChEBI" id="CHEBI:47942"/>
    </cofactor>
</comment>
<dbReference type="Gene3D" id="3.40.50.1820">
    <property type="entry name" value="alpha/beta hydrolase"/>
    <property type="match status" value="1"/>
</dbReference>
<dbReference type="InterPro" id="IPR014030">
    <property type="entry name" value="Ketoacyl_synth_N"/>
</dbReference>
<dbReference type="Pfam" id="PF00698">
    <property type="entry name" value="Acyl_transf_1"/>
    <property type="match status" value="2"/>
</dbReference>
<dbReference type="SUPFAM" id="SSF55048">
    <property type="entry name" value="Probable ACP-binding domain of malonyl-CoA ACP transacylase"/>
    <property type="match status" value="2"/>
</dbReference>
<keyword evidence="6" id="KW-0045">Antibiotic biosynthesis</keyword>
<dbReference type="InterPro" id="IPR018201">
    <property type="entry name" value="Ketoacyl_synth_AS"/>
</dbReference>
<dbReference type="SMART" id="SM00822">
    <property type="entry name" value="PKS_KR"/>
    <property type="match status" value="2"/>
</dbReference>
<dbReference type="InterPro" id="IPR015083">
    <property type="entry name" value="NorB/c/GfsB-D-like_docking"/>
</dbReference>
<dbReference type="InterPro" id="IPR020802">
    <property type="entry name" value="TesA-like"/>
</dbReference>
<feature type="region of interest" description="Disordered" evidence="10">
    <location>
        <begin position="2539"/>
        <end position="2579"/>
    </location>
</feature>
<feature type="region of interest" description="N-terminal hotdog fold" evidence="9">
    <location>
        <begin position="2441"/>
        <end position="2565"/>
    </location>
</feature>
<organism evidence="14 15">
    <name type="scientific">Streptomyces lonegramiae</name>
    <dbReference type="NCBI Taxonomy" id="3075524"/>
    <lineage>
        <taxon>Bacteria</taxon>
        <taxon>Bacillati</taxon>
        <taxon>Actinomycetota</taxon>
        <taxon>Actinomycetes</taxon>
        <taxon>Kitasatosporales</taxon>
        <taxon>Streptomycetaceae</taxon>
        <taxon>Streptomyces</taxon>
    </lineage>
</organism>
<dbReference type="SMART" id="SM00823">
    <property type="entry name" value="PKS_PP"/>
    <property type="match status" value="2"/>
</dbReference>
<dbReference type="SUPFAM" id="SSF47336">
    <property type="entry name" value="ACP-like"/>
    <property type="match status" value="2"/>
</dbReference>
<keyword evidence="5" id="KW-0808">Transferase</keyword>
<feature type="domain" description="Ketosynthase family 3 (KS3)" evidence="12">
    <location>
        <begin position="32"/>
        <end position="454"/>
    </location>
</feature>
<feature type="active site" description="Proton acceptor; for dehydratase activity" evidence="9">
    <location>
        <position position="2473"/>
    </location>
</feature>
<dbReference type="Pfam" id="PF16197">
    <property type="entry name" value="KAsynt_C_assoc"/>
    <property type="match status" value="2"/>
</dbReference>
<dbReference type="SUPFAM" id="SSF53901">
    <property type="entry name" value="Thiolase-like"/>
    <property type="match status" value="2"/>
</dbReference>
<dbReference type="InterPro" id="IPR057326">
    <property type="entry name" value="KR_dom"/>
</dbReference>
<dbReference type="PROSITE" id="PS50075">
    <property type="entry name" value="CARRIER"/>
    <property type="match status" value="2"/>
</dbReference>
<dbReference type="Pfam" id="PF14765">
    <property type="entry name" value="PS-DH"/>
    <property type="match status" value="1"/>
</dbReference>
<feature type="domain" description="Carrier" evidence="11">
    <location>
        <begin position="1467"/>
        <end position="1542"/>
    </location>
</feature>
<evidence type="ECO:0000256" key="3">
    <source>
        <dbReference type="ARBA" id="ARBA00022450"/>
    </source>
</evidence>
<dbReference type="SMART" id="SM01294">
    <property type="entry name" value="PKS_PP_betabranch"/>
    <property type="match status" value="1"/>
</dbReference>
<dbReference type="InterPro" id="IPR020807">
    <property type="entry name" value="PKS_DH"/>
</dbReference>
<name>A0ABU2XF53_9ACTN</name>
<dbReference type="CDD" id="cd08952">
    <property type="entry name" value="KR_1_SDR_x"/>
    <property type="match status" value="1"/>
</dbReference>
<dbReference type="InterPro" id="IPR020841">
    <property type="entry name" value="PKS_Beta-ketoAc_synthase_dom"/>
</dbReference>
<dbReference type="Gene3D" id="3.40.366.10">
    <property type="entry name" value="Malonyl-Coenzyme A Acyl Carrier Protein, domain 2"/>
    <property type="match status" value="2"/>
</dbReference>
<evidence type="ECO:0000313" key="15">
    <source>
        <dbReference type="Proteomes" id="UP001180754"/>
    </source>
</evidence>
<dbReference type="Pfam" id="PF21089">
    <property type="entry name" value="PKS_DH_N"/>
    <property type="match status" value="1"/>
</dbReference>
<evidence type="ECO:0000256" key="7">
    <source>
        <dbReference type="ARBA" id="ARBA00023268"/>
    </source>
</evidence>
<dbReference type="SMART" id="SM00827">
    <property type="entry name" value="PKS_AT"/>
    <property type="match status" value="2"/>
</dbReference>
<dbReference type="Gene3D" id="3.40.50.720">
    <property type="entry name" value="NAD(P)-binding Rossmann-like Domain"/>
    <property type="match status" value="2"/>
</dbReference>
<dbReference type="Pfam" id="PF00109">
    <property type="entry name" value="ketoacyl-synt"/>
    <property type="match status" value="2"/>
</dbReference>
<feature type="region of interest" description="C-terminal hotdog fold" evidence="9">
    <location>
        <begin position="2581"/>
        <end position="2718"/>
    </location>
</feature>
<dbReference type="Pfam" id="PF08659">
    <property type="entry name" value="KR"/>
    <property type="match status" value="2"/>
</dbReference>
<dbReference type="Pfam" id="PF08990">
    <property type="entry name" value="Docking"/>
    <property type="match status" value="1"/>
</dbReference>
<evidence type="ECO:0000259" key="12">
    <source>
        <dbReference type="PROSITE" id="PS52004"/>
    </source>
</evidence>
<dbReference type="InterPro" id="IPR050091">
    <property type="entry name" value="PKS_NRPS_Biosynth_Enz"/>
</dbReference>
<dbReference type="InterPro" id="IPR032821">
    <property type="entry name" value="PKS_assoc"/>
</dbReference>
<dbReference type="NCBIfam" id="NF045894">
    <property type="entry name" value="PKS_plus_SDR"/>
    <property type="match status" value="1"/>
</dbReference>
<dbReference type="SMART" id="SM00826">
    <property type="entry name" value="PKS_DH"/>
    <property type="match status" value="1"/>
</dbReference>
<dbReference type="InterPro" id="IPR029058">
    <property type="entry name" value="AB_hydrolase_fold"/>
</dbReference>
<evidence type="ECO:0000256" key="5">
    <source>
        <dbReference type="ARBA" id="ARBA00022679"/>
    </source>
</evidence>
<dbReference type="InterPro" id="IPR016036">
    <property type="entry name" value="Malonyl_transacylase_ACP-bd"/>
</dbReference>
<dbReference type="Gene3D" id="3.40.47.10">
    <property type="match status" value="2"/>
</dbReference>
<evidence type="ECO:0000256" key="10">
    <source>
        <dbReference type="SAM" id="MobiDB-lite"/>
    </source>
</evidence>
<dbReference type="PROSITE" id="PS00606">
    <property type="entry name" value="KS3_1"/>
    <property type="match status" value="2"/>
</dbReference>
<feature type="domain" description="PKS/mFAS DH" evidence="13">
    <location>
        <begin position="2441"/>
        <end position="2718"/>
    </location>
</feature>
<dbReference type="InterPro" id="IPR049552">
    <property type="entry name" value="PKS_DH_N"/>
</dbReference>
<evidence type="ECO:0000259" key="13">
    <source>
        <dbReference type="PROSITE" id="PS52019"/>
    </source>
</evidence>
<evidence type="ECO:0000256" key="4">
    <source>
        <dbReference type="ARBA" id="ARBA00022553"/>
    </source>
</evidence>
<dbReference type="PANTHER" id="PTHR43775">
    <property type="entry name" value="FATTY ACID SYNTHASE"/>
    <property type="match status" value="1"/>
</dbReference>
<dbReference type="CDD" id="cd00833">
    <property type="entry name" value="PKS"/>
    <property type="match status" value="2"/>
</dbReference>
<dbReference type="InterPro" id="IPR036291">
    <property type="entry name" value="NAD(P)-bd_dom_sf"/>
</dbReference>